<evidence type="ECO:0000313" key="11">
    <source>
        <dbReference type="Proteomes" id="UP000246702"/>
    </source>
</evidence>
<keyword evidence="11" id="KW-1185">Reference proteome</keyword>
<evidence type="ECO:0000256" key="4">
    <source>
        <dbReference type="ARBA" id="ARBA00022741"/>
    </source>
</evidence>
<dbReference type="InterPro" id="IPR011009">
    <property type="entry name" value="Kinase-like_dom_sf"/>
</dbReference>
<dbReference type="PANTHER" id="PTHR47634:SF9">
    <property type="entry name" value="PROTEIN KINASE DOMAIN-CONTAINING PROTEIN-RELATED"/>
    <property type="match status" value="1"/>
</dbReference>
<dbReference type="GO" id="GO:0000245">
    <property type="term" value="P:spliceosomal complex assembly"/>
    <property type="evidence" value="ECO:0007669"/>
    <property type="project" value="TreeGrafter"/>
</dbReference>
<keyword evidence="5 10" id="KW-0418">Kinase</keyword>
<reference evidence="10 11" key="1">
    <citation type="submission" date="2016-12" db="EMBL/GenBank/DDBJ databases">
        <title>The genomes of Aspergillus section Nigri reveals drivers in fungal speciation.</title>
        <authorList>
            <consortium name="DOE Joint Genome Institute"/>
            <person name="Vesth T.C."/>
            <person name="Nybo J."/>
            <person name="Theobald S."/>
            <person name="Brandl J."/>
            <person name="Frisvad J.C."/>
            <person name="Nielsen K.F."/>
            <person name="Lyhne E.K."/>
            <person name="Kogle M.E."/>
            <person name="Kuo A."/>
            <person name="Riley R."/>
            <person name="Clum A."/>
            <person name="Nolan M."/>
            <person name="Lipzen A."/>
            <person name="Salamov A."/>
            <person name="Henrissat B."/>
            <person name="Wiebenga A."/>
            <person name="De Vries R.P."/>
            <person name="Grigoriev I.V."/>
            <person name="Mortensen U.H."/>
            <person name="Andersen M.R."/>
            <person name="Baker S.E."/>
        </authorList>
    </citation>
    <scope>NUCLEOTIDE SEQUENCE [LARGE SCALE GENOMIC DNA]</scope>
    <source>
        <strain evidence="10 11">CBS 115572</strain>
    </source>
</reference>
<comment type="caution">
    <text evidence="10">The sequence shown here is derived from an EMBL/GenBank/DDBJ whole genome shotgun (WGS) entry which is preliminary data.</text>
</comment>
<dbReference type="InterPro" id="IPR000719">
    <property type="entry name" value="Prot_kinase_dom"/>
</dbReference>
<evidence type="ECO:0000256" key="1">
    <source>
        <dbReference type="ARBA" id="ARBA00012513"/>
    </source>
</evidence>
<dbReference type="Proteomes" id="UP000246702">
    <property type="component" value="Unassembled WGS sequence"/>
</dbReference>
<organism evidence="10 11">
    <name type="scientific">Aspergillus sclerotioniger CBS 115572</name>
    <dbReference type="NCBI Taxonomy" id="1450535"/>
    <lineage>
        <taxon>Eukaryota</taxon>
        <taxon>Fungi</taxon>
        <taxon>Dikarya</taxon>
        <taxon>Ascomycota</taxon>
        <taxon>Pezizomycotina</taxon>
        <taxon>Eurotiomycetes</taxon>
        <taxon>Eurotiomycetidae</taxon>
        <taxon>Eurotiales</taxon>
        <taxon>Aspergillaceae</taxon>
        <taxon>Aspergillus</taxon>
        <taxon>Aspergillus subgen. Circumdati</taxon>
    </lineage>
</organism>
<dbReference type="InterPro" id="IPR051334">
    <property type="entry name" value="SRPK"/>
</dbReference>
<dbReference type="EMBL" id="MSFK01000005">
    <property type="protein sequence ID" value="PWY94241.1"/>
    <property type="molecule type" value="Genomic_DNA"/>
</dbReference>
<keyword evidence="3" id="KW-0808">Transferase</keyword>
<dbReference type="GO" id="GO:0004674">
    <property type="term" value="F:protein serine/threonine kinase activity"/>
    <property type="evidence" value="ECO:0007669"/>
    <property type="project" value="UniProtKB-KW"/>
</dbReference>
<evidence type="ECO:0000256" key="2">
    <source>
        <dbReference type="ARBA" id="ARBA00022527"/>
    </source>
</evidence>
<name>A0A317X7R3_9EURO</name>
<evidence type="ECO:0000256" key="7">
    <source>
        <dbReference type="ARBA" id="ARBA00047899"/>
    </source>
</evidence>
<sequence length="368" mass="41873">MNNHSSPYRHTDLLYTQESFARYQPGGYHPVSLGDTFKDGRYEVHHKLGWGGYSTVWLVRDLERQDQWASLKIMAADRSVESCELNNLRRLEKHSQGSLSSKYIVQFLDTSFHQGPNGPEERLGTETILRISKQLLEGIAFIHDAGMGHGDISGANIAFSGSRLSKASKEEIFEVLGTPEIDRLSRTDGQPLEKGVPRHLVKVANWMEWIDEDDEDIRILDLGEKPIKLAQPGPLRVPETIFTECFDYKVDLWRAGCMLYMFIFKTYPFHYWGKMSACSAQMIGFIEKLPIEWQPVWQHMRSDSKFAMQVDETCNASKLDEIFYTNVSDPALAPLLPVIKGLLRFMPSDRMEASKALDLLQSMTSGGT</sequence>
<feature type="domain" description="Protein kinase" evidence="9">
    <location>
        <begin position="42"/>
        <end position="364"/>
    </location>
</feature>
<dbReference type="STRING" id="1450535.A0A317X7R3"/>
<evidence type="ECO:0000256" key="3">
    <source>
        <dbReference type="ARBA" id="ARBA00022679"/>
    </source>
</evidence>
<dbReference type="OrthoDB" id="5979581at2759"/>
<dbReference type="GeneID" id="37115834"/>
<keyword evidence="2" id="KW-0723">Serine/threonine-protein kinase</keyword>
<dbReference type="PROSITE" id="PS50011">
    <property type="entry name" value="PROTEIN_KINASE_DOM"/>
    <property type="match status" value="1"/>
</dbReference>
<accession>A0A317X7R3</accession>
<comment type="catalytic activity">
    <reaction evidence="7">
        <text>L-threonyl-[protein] + ATP = O-phospho-L-threonyl-[protein] + ADP + H(+)</text>
        <dbReference type="Rhea" id="RHEA:46608"/>
        <dbReference type="Rhea" id="RHEA-COMP:11060"/>
        <dbReference type="Rhea" id="RHEA-COMP:11605"/>
        <dbReference type="ChEBI" id="CHEBI:15378"/>
        <dbReference type="ChEBI" id="CHEBI:30013"/>
        <dbReference type="ChEBI" id="CHEBI:30616"/>
        <dbReference type="ChEBI" id="CHEBI:61977"/>
        <dbReference type="ChEBI" id="CHEBI:456216"/>
        <dbReference type="EC" id="2.7.11.1"/>
    </reaction>
</comment>
<evidence type="ECO:0000256" key="8">
    <source>
        <dbReference type="ARBA" id="ARBA00048679"/>
    </source>
</evidence>
<dbReference type="Gene3D" id="1.10.510.10">
    <property type="entry name" value="Transferase(Phosphotransferase) domain 1"/>
    <property type="match status" value="1"/>
</dbReference>
<keyword evidence="4" id="KW-0547">Nucleotide-binding</keyword>
<dbReference type="SUPFAM" id="SSF56112">
    <property type="entry name" value="Protein kinase-like (PK-like)"/>
    <property type="match status" value="1"/>
</dbReference>
<dbReference type="AlphaFoldDB" id="A0A317X7R3"/>
<dbReference type="GO" id="GO:0050684">
    <property type="term" value="P:regulation of mRNA processing"/>
    <property type="evidence" value="ECO:0007669"/>
    <property type="project" value="TreeGrafter"/>
</dbReference>
<dbReference type="GO" id="GO:0005524">
    <property type="term" value="F:ATP binding"/>
    <property type="evidence" value="ECO:0007669"/>
    <property type="project" value="UniProtKB-KW"/>
</dbReference>
<evidence type="ECO:0000256" key="5">
    <source>
        <dbReference type="ARBA" id="ARBA00022777"/>
    </source>
</evidence>
<evidence type="ECO:0000256" key="6">
    <source>
        <dbReference type="ARBA" id="ARBA00022840"/>
    </source>
</evidence>
<comment type="catalytic activity">
    <reaction evidence="8">
        <text>L-seryl-[protein] + ATP = O-phospho-L-seryl-[protein] + ADP + H(+)</text>
        <dbReference type="Rhea" id="RHEA:17989"/>
        <dbReference type="Rhea" id="RHEA-COMP:9863"/>
        <dbReference type="Rhea" id="RHEA-COMP:11604"/>
        <dbReference type="ChEBI" id="CHEBI:15378"/>
        <dbReference type="ChEBI" id="CHEBI:29999"/>
        <dbReference type="ChEBI" id="CHEBI:30616"/>
        <dbReference type="ChEBI" id="CHEBI:83421"/>
        <dbReference type="ChEBI" id="CHEBI:456216"/>
        <dbReference type="EC" id="2.7.11.1"/>
    </reaction>
</comment>
<keyword evidence="6" id="KW-0067">ATP-binding</keyword>
<dbReference type="PANTHER" id="PTHR47634">
    <property type="entry name" value="PROTEIN KINASE DOMAIN-CONTAINING PROTEIN-RELATED"/>
    <property type="match status" value="1"/>
</dbReference>
<dbReference type="Gene3D" id="3.30.200.20">
    <property type="entry name" value="Phosphorylase Kinase, domain 1"/>
    <property type="match status" value="1"/>
</dbReference>
<evidence type="ECO:0000259" key="9">
    <source>
        <dbReference type="PROSITE" id="PS50011"/>
    </source>
</evidence>
<proteinExistence type="predicted"/>
<protein>
    <recommendedName>
        <fullName evidence="1">non-specific serine/threonine protein kinase</fullName>
        <ecNumber evidence="1">2.7.11.1</ecNumber>
    </recommendedName>
</protein>
<evidence type="ECO:0000313" key="10">
    <source>
        <dbReference type="EMBL" id="PWY94241.1"/>
    </source>
</evidence>
<dbReference type="SMART" id="SM00220">
    <property type="entry name" value="S_TKc"/>
    <property type="match status" value="1"/>
</dbReference>
<gene>
    <name evidence="10" type="ORF">BO94DRAFT_554042</name>
</gene>
<dbReference type="RefSeq" id="XP_025471002.1">
    <property type="nucleotide sequence ID" value="XM_025613691.1"/>
</dbReference>
<dbReference type="EC" id="2.7.11.1" evidence="1"/>